<dbReference type="Pfam" id="PF13473">
    <property type="entry name" value="Cupredoxin_1"/>
    <property type="match status" value="1"/>
</dbReference>
<accession>A0ABS3WK60</accession>
<proteinExistence type="predicted"/>
<dbReference type="CDD" id="cd00920">
    <property type="entry name" value="Cupredoxin"/>
    <property type="match status" value="1"/>
</dbReference>
<keyword evidence="3" id="KW-1185">Reference proteome</keyword>
<gene>
    <name evidence="2" type="ORF">I8J29_31220</name>
</gene>
<evidence type="ECO:0000313" key="2">
    <source>
        <dbReference type="EMBL" id="MBO7748657.1"/>
    </source>
</evidence>
<comment type="caution">
    <text evidence="2">The sequence shown here is derived from an EMBL/GenBank/DDBJ whole genome shotgun (WGS) entry which is preliminary data.</text>
</comment>
<sequence length="148" mass="16323">MPKMFVVSKKQLRLVYLLLLAIAFAAVCLKWTASRDAMSAPREMRVFELVTGEFKTTTKDGKELEVYRWDPASIVVHQGEAVELRITGVNGASHPFVIHELGVKGEVNKGQTTVVRFTAEQRGTFAIECLTHTSLANGGPMVGYITVL</sequence>
<dbReference type="InterPro" id="IPR028096">
    <property type="entry name" value="EfeO_Cupredoxin"/>
</dbReference>
<dbReference type="SUPFAM" id="SSF49503">
    <property type="entry name" value="Cupredoxins"/>
    <property type="match status" value="1"/>
</dbReference>
<protein>
    <submittedName>
        <fullName evidence="2">Cupredoxin domain-containing protein</fullName>
    </submittedName>
</protein>
<evidence type="ECO:0000259" key="1">
    <source>
        <dbReference type="Pfam" id="PF13473"/>
    </source>
</evidence>
<name>A0ABS3WK60_9BACL</name>
<dbReference type="EMBL" id="JAGGDJ010000068">
    <property type="protein sequence ID" value="MBO7748657.1"/>
    <property type="molecule type" value="Genomic_DNA"/>
</dbReference>
<evidence type="ECO:0000313" key="3">
    <source>
        <dbReference type="Proteomes" id="UP000670947"/>
    </source>
</evidence>
<feature type="domain" description="EfeO-type cupredoxin-like" evidence="1">
    <location>
        <begin position="51"/>
        <end position="138"/>
    </location>
</feature>
<dbReference type="Gene3D" id="2.60.40.420">
    <property type="entry name" value="Cupredoxins - blue copper proteins"/>
    <property type="match status" value="1"/>
</dbReference>
<organism evidence="2 3">
    <name type="scientific">Paenibacillus artemisiicola</name>
    <dbReference type="NCBI Taxonomy" id="1172618"/>
    <lineage>
        <taxon>Bacteria</taxon>
        <taxon>Bacillati</taxon>
        <taxon>Bacillota</taxon>
        <taxon>Bacilli</taxon>
        <taxon>Bacillales</taxon>
        <taxon>Paenibacillaceae</taxon>
        <taxon>Paenibacillus</taxon>
    </lineage>
</organism>
<reference evidence="2 3" key="1">
    <citation type="submission" date="2021-03" db="EMBL/GenBank/DDBJ databases">
        <title>Paenibacillus artemisicola MWE-103 whole genome sequence.</title>
        <authorList>
            <person name="Ham Y.J."/>
        </authorList>
    </citation>
    <scope>NUCLEOTIDE SEQUENCE [LARGE SCALE GENOMIC DNA]</scope>
    <source>
        <strain evidence="2 3">MWE-103</strain>
    </source>
</reference>
<dbReference type="InterPro" id="IPR008972">
    <property type="entry name" value="Cupredoxin"/>
</dbReference>
<dbReference type="Proteomes" id="UP000670947">
    <property type="component" value="Unassembled WGS sequence"/>
</dbReference>
<dbReference type="RefSeq" id="WP_208851200.1">
    <property type="nucleotide sequence ID" value="NZ_JAGGDJ010000068.1"/>
</dbReference>